<evidence type="ECO:0000256" key="1">
    <source>
        <dbReference type="SAM" id="MobiDB-lite"/>
    </source>
</evidence>
<dbReference type="OrthoDB" id="98563at2"/>
<evidence type="ECO:0000313" key="4">
    <source>
        <dbReference type="EMBL" id="MXP37121.1"/>
    </source>
</evidence>
<evidence type="ECO:0000313" key="3">
    <source>
        <dbReference type="EMBL" id="MBB3775258.1"/>
    </source>
</evidence>
<dbReference type="RefSeq" id="WP_160759284.1">
    <property type="nucleotide sequence ID" value="NZ_BAAADZ010000002.1"/>
</dbReference>
<dbReference type="Proteomes" id="UP000548685">
    <property type="component" value="Unassembled WGS sequence"/>
</dbReference>
<dbReference type="NCBIfam" id="NF041492">
    <property type="entry name" value="MobF"/>
    <property type="match status" value="1"/>
</dbReference>
<proteinExistence type="predicted"/>
<sequence length="1005" mass="108922">MMSLGLVASAGAAEYYASDNYYSLENGTDQSLWQGSGAQALGLEGKVETATFERILEGKLPDGSEINASRGEHRAGLDLTFSAPKSVSLVALVGKDHRVVDAFRASVAQTLVWAEKNLSQARVWRDGRQVTENTGNLLVATFTHDVSRQLDPQLHVHAVVAGATLASDGKWHSLKNDEIYQHQRTLGAVHNAYLREGLEKLGYELVPGNNPVLGEFEIAGISRAQIEAFSERRAQILAVLDKDGRSSPREREIAALATRRDKEPAMDREERGKVWAEKAARVGLNLQPIIAAAMERSARGETFWSRMVEGVRGIHARGLEVAAAMGLTPRSGDALVPERKGALTPQAFAAAQAVASAVRDLGENEAGFNRLDLVRAALERRGPINAEVVEARIAQLQDKGLLLGNERMVTPASMLALEQRAAHEIAAGRGAVGAFADRPTAALRVQQAAANLGMRPLNTGQLRAAVGVLATNDRVQLVQGGAGTGKSAALVPVATLLREEGTQVHALAIATRTARDFGEKLGVEGKSVASFLARYRPVLDGTASPEQVANTARELRGAWIMVDETSLVGTEQFEKLVRLANLAGAERLVMIGDTKQLQAIAAGKPFEQAQERGTPTSPVTENLRAASPQMKAVAAALEREDLPGAFAALKDRTLELPRLEGVETAAAIWVSRSPEEREQTLLLTLSRAMRSSLNTAVQEQRADKGELGKQTHVQTVLDRVTITREGARQMRAYREGHIVTFNSNLRAQKIGRGERGRVVGHDGERVRLEMQDGRVQTFTPGRLPHNLQHDAVSVFAEKRIALHAGDPIRWTTNDHARGLANSDVAKVESIGKHGIAVSTKDGEAINLKHGDPMLERLDLAYAVNAHIAQGMTAKDGIMVLSESERLLNSTRSFLVAATRFTGDAVLIVDDAHKIERDVARNPGDKTSAIEVVRGRAVENEPDKRDPAMTDELRRLGAALGPEFVWAVLTNKERELTLEKGLERSEPGRGSVGRELDRERDMERGR</sequence>
<dbReference type="Gene3D" id="3.40.50.300">
    <property type="entry name" value="P-loop containing nucleotide triphosphate hydrolases"/>
    <property type="match status" value="1"/>
</dbReference>
<reference evidence="3 6" key="2">
    <citation type="submission" date="2020-08" db="EMBL/GenBank/DDBJ databases">
        <title>Genomic Encyclopedia of Type Strains, Phase IV (KMG-IV): sequencing the most valuable type-strain genomes for metagenomic binning, comparative biology and taxonomic classification.</title>
        <authorList>
            <person name="Goeker M."/>
        </authorList>
    </citation>
    <scope>NUCLEOTIDE SEQUENCE [LARGE SCALE GENOMIC DNA]</scope>
    <source>
        <strain evidence="3 6">DSM 8510</strain>
    </source>
</reference>
<evidence type="ECO:0000259" key="2">
    <source>
        <dbReference type="Pfam" id="PF08751"/>
    </source>
</evidence>
<accession>A0A6I4UD52</accession>
<dbReference type="NCBIfam" id="TIGR02686">
    <property type="entry name" value="relax_trwC"/>
    <property type="match status" value="1"/>
</dbReference>
<dbReference type="SUPFAM" id="SSF52540">
    <property type="entry name" value="P-loop containing nucleoside triphosphate hydrolases"/>
    <property type="match status" value="2"/>
</dbReference>
<dbReference type="EMBL" id="WTYB01000001">
    <property type="protein sequence ID" value="MXP37121.1"/>
    <property type="molecule type" value="Genomic_DNA"/>
</dbReference>
<evidence type="ECO:0000313" key="5">
    <source>
        <dbReference type="Proteomes" id="UP000430021"/>
    </source>
</evidence>
<keyword evidence="6" id="KW-1185">Reference proteome</keyword>
<dbReference type="SUPFAM" id="SSF55464">
    <property type="entry name" value="Origin of replication-binding domain, RBD-like"/>
    <property type="match status" value="1"/>
</dbReference>
<dbReference type="Pfam" id="PF08751">
    <property type="entry name" value="TrwC"/>
    <property type="match status" value="1"/>
</dbReference>
<dbReference type="Pfam" id="PF13604">
    <property type="entry name" value="AAA_30"/>
    <property type="match status" value="1"/>
</dbReference>
<dbReference type="AlphaFoldDB" id="A0A6I4UD52"/>
<organism evidence="4 5">
    <name type="scientific">Erythrobacter ramosus</name>
    <dbReference type="NCBI Taxonomy" id="35811"/>
    <lineage>
        <taxon>Bacteria</taxon>
        <taxon>Pseudomonadati</taxon>
        <taxon>Pseudomonadota</taxon>
        <taxon>Alphaproteobacteria</taxon>
        <taxon>Sphingomonadales</taxon>
        <taxon>Erythrobacteraceae</taxon>
        <taxon>Erythrobacter/Porphyrobacter group</taxon>
        <taxon>Erythrobacter</taxon>
    </lineage>
</organism>
<gene>
    <name evidence="3" type="ORF">FHS52_001201</name>
    <name evidence="4" type="ORF">GRI59_00650</name>
</gene>
<dbReference type="InterPro" id="IPR027417">
    <property type="entry name" value="P-loop_NTPase"/>
</dbReference>
<dbReference type="EMBL" id="JACICE010000001">
    <property type="protein sequence ID" value="MBB3775258.1"/>
    <property type="molecule type" value="Genomic_DNA"/>
</dbReference>
<comment type="caution">
    <text evidence="4">The sequence shown here is derived from an EMBL/GenBank/DDBJ whole genome shotgun (WGS) entry which is preliminary data.</text>
</comment>
<dbReference type="Proteomes" id="UP000430021">
    <property type="component" value="Unassembled WGS sequence"/>
</dbReference>
<feature type="domain" description="TrwC relaxase" evidence="2">
    <location>
        <begin position="11"/>
        <end position="281"/>
    </location>
</feature>
<reference evidence="4 5" key="1">
    <citation type="submission" date="2019-12" db="EMBL/GenBank/DDBJ databases">
        <title>Genomic-based taxomic classification of the family Erythrobacteraceae.</title>
        <authorList>
            <person name="Xu L."/>
        </authorList>
    </citation>
    <scope>NUCLEOTIDE SEQUENCE [LARGE SCALE GENOMIC DNA]</scope>
    <source>
        <strain evidence="4 5">JCM 10282</strain>
    </source>
</reference>
<dbReference type="InterPro" id="IPR014862">
    <property type="entry name" value="TrwC"/>
</dbReference>
<feature type="region of interest" description="Disordered" evidence="1">
    <location>
        <begin position="977"/>
        <end position="1005"/>
    </location>
</feature>
<name>A0A6I4UD52_9SPHN</name>
<evidence type="ECO:0000313" key="6">
    <source>
        <dbReference type="Proteomes" id="UP000548685"/>
    </source>
</evidence>
<dbReference type="InterPro" id="IPR014059">
    <property type="entry name" value="TraI/TrwC_relax"/>
</dbReference>
<protein>
    <submittedName>
        <fullName evidence="3 4">Conjugative relaxase</fullName>
    </submittedName>
</protein>